<feature type="transmembrane region" description="Helical" evidence="7">
    <location>
        <begin position="425"/>
        <end position="448"/>
    </location>
</feature>
<organism evidence="9 10">
    <name type="scientific">Lichtheimia ornata</name>
    <dbReference type="NCBI Taxonomy" id="688661"/>
    <lineage>
        <taxon>Eukaryota</taxon>
        <taxon>Fungi</taxon>
        <taxon>Fungi incertae sedis</taxon>
        <taxon>Mucoromycota</taxon>
        <taxon>Mucoromycotina</taxon>
        <taxon>Mucoromycetes</taxon>
        <taxon>Mucorales</taxon>
        <taxon>Lichtheimiaceae</taxon>
        <taxon>Lichtheimia</taxon>
    </lineage>
</organism>
<evidence type="ECO:0000259" key="8">
    <source>
        <dbReference type="PROSITE" id="PS50850"/>
    </source>
</evidence>
<keyword evidence="5 7" id="KW-0472">Membrane</keyword>
<evidence type="ECO:0000256" key="5">
    <source>
        <dbReference type="ARBA" id="ARBA00023136"/>
    </source>
</evidence>
<feature type="transmembrane region" description="Helical" evidence="7">
    <location>
        <begin position="229"/>
        <end position="249"/>
    </location>
</feature>
<sequence>MSSAQDHNIGNQTSATIEKGAHDEATRITGPRLALVMISLFFSLLLVSLDQSIVSTALPVIASTFKALDEVEWVGTAYILPMTSCQLLFGKLASIFGRKVVLIISIITFLIGSALAGAAQNFTMLCVTRAIQGIGGAGIAPSVMMAISDLVTLRERGKYQSMVALCWATGSMAGPVVGGVLADTNWRWIFFINLPIGTLALVLLFVFLRIPNNSIHQGAWWKQLKRIDFVGASTFIASVVCFLLATQWGGVRYPWSSPIVIALFVVAVVLLMITILVSWKLSSEPMLELDMFYDRARSALYIAVVAIASAMFANIFYLPIYFQVANGDSPMIAGAEMLSFLVPVDMVSVISGFIVSMTGHYKIMFLLGTAFIAIGGGLQTMLTIDSGRAAQVCYQVVSGAGVGFCIQNLFVAAQASAPPNRVMSAIALVSFFEYFGFACGIAMGGAIFNNTLQHYLSNTTTLNASQIKEAQRNPEMLKNIRDPGLQRMVASAFASALKKTFLVLVVCGSLAFACSLFLHWKIPPTSNDDDDATQMDMNGDPNNHEKSAGQRHPAADDEDQERSASD</sequence>
<dbReference type="Gene3D" id="1.20.1250.20">
    <property type="entry name" value="MFS general substrate transporter like domains"/>
    <property type="match status" value="2"/>
</dbReference>
<dbReference type="RefSeq" id="XP_058337936.1">
    <property type="nucleotide sequence ID" value="XM_058491291.1"/>
</dbReference>
<dbReference type="GO" id="GO:0022857">
    <property type="term" value="F:transmembrane transporter activity"/>
    <property type="evidence" value="ECO:0007669"/>
    <property type="project" value="InterPro"/>
</dbReference>
<evidence type="ECO:0000256" key="3">
    <source>
        <dbReference type="ARBA" id="ARBA00022692"/>
    </source>
</evidence>
<dbReference type="GO" id="GO:0012505">
    <property type="term" value="C:endomembrane system"/>
    <property type="evidence" value="ECO:0007669"/>
    <property type="project" value="UniProtKB-SubCell"/>
</dbReference>
<feature type="transmembrane region" description="Helical" evidence="7">
    <location>
        <begin position="131"/>
        <end position="151"/>
    </location>
</feature>
<feature type="compositionally biased region" description="Polar residues" evidence="6">
    <location>
        <begin position="1"/>
        <end position="16"/>
    </location>
</feature>
<comment type="subcellular location">
    <subcellularLocation>
        <location evidence="1">Endomembrane system</location>
        <topology evidence="1">Multi-pass membrane protein</topology>
    </subcellularLocation>
</comment>
<feature type="transmembrane region" description="Helical" evidence="7">
    <location>
        <begin position="188"/>
        <end position="208"/>
    </location>
</feature>
<feature type="transmembrane region" description="Helical" evidence="7">
    <location>
        <begin position="394"/>
        <end position="413"/>
    </location>
</feature>
<dbReference type="InterPro" id="IPR036259">
    <property type="entry name" value="MFS_trans_sf"/>
</dbReference>
<feature type="transmembrane region" description="Helical" evidence="7">
    <location>
        <begin position="163"/>
        <end position="182"/>
    </location>
</feature>
<dbReference type="SUPFAM" id="SSF103473">
    <property type="entry name" value="MFS general substrate transporter"/>
    <property type="match status" value="2"/>
</dbReference>
<keyword evidence="4 7" id="KW-1133">Transmembrane helix</keyword>
<dbReference type="InterPro" id="IPR020846">
    <property type="entry name" value="MFS_dom"/>
</dbReference>
<evidence type="ECO:0000256" key="2">
    <source>
        <dbReference type="ARBA" id="ARBA00022448"/>
    </source>
</evidence>
<dbReference type="Proteomes" id="UP001234581">
    <property type="component" value="Unassembled WGS sequence"/>
</dbReference>
<feature type="domain" description="Major facilitator superfamily (MFS) profile" evidence="8">
    <location>
        <begin position="36"/>
        <end position="523"/>
    </location>
</feature>
<dbReference type="Pfam" id="PF07690">
    <property type="entry name" value="MFS_1"/>
    <property type="match status" value="1"/>
</dbReference>
<dbReference type="GeneID" id="83218723"/>
<protein>
    <recommendedName>
        <fullName evidence="8">Major facilitator superfamily (MFS) profile domain-containing protein</fullName>
    </recommendedName>
</protein>
<name>A0AAD7UT84_9FUNG</name>
<dbReference type="CDD" id="cd17502">
    <property type="entry name" value="MFS_Azr1_MDR_like"/>
    <property type="match status" value="1"/>
</dbReference>
<dbReference type="EMBL" id="JARTCD010000087">
    <property type="protein sequence ID" value="KAJ8653022.1"/>
    <property type="molecule type" value="Genomic_DNA"/>
</dbReference>
<keyword evidence="3 7" id="KW-0812">Transmembrane</keyword>
<feature type="transmembrane region" description="Helical" evidence="7">
    <location>
        <begin position="255"/>
        <end position="277"/>
    </location>
</feature>
<proteinExistence type="predicted"/>
<feature type="transmembrane region" description="Helical" evidence="7">
    <location>
        <begin position="298"/>
        <end position="317"/>
    </location>
</feature>
<evidence type="ECO:0000256" key="6">
    <source>
        <dbReference type="SAM" id="MobiDB-lite"/>
    </source>
</evidence>
<keyword evidence="10" id="KW-1185">Reference proteome</keyword>
<accession>A0AAD7UT84</accession>
<feature type="transmembrane region" description="Helical" evidence="7">
    <location>
        <begin position="337"/>
        <end position="356"/>
    </location>
</feature>
<feature type="transmembrane region" description="Helical" evidence="7">
    <location>
        <begin position="501"/>
        <end position="520"/>
    </location>
</feature>
<evidence type="ECO:0000256" key="1">
    <source>
        <dbReference type="ARBA" id="ARBA00004127"/>
    </source>
</evidence>
<dbReference type="PANTHER" id="PTHR23501">
    <property type="entry name" value="MAJOR FACILITATOR SUPERFAMILY"/>
    <property type="match status" value="1"/>
</dbReference>
<feature type="transmembrane region" description="Helical" evidence="7">
    <location>
        <begin position="100"/>
        <end position="119"/>
    </location>
</feature>
<feature type="region of interest" description="Disordered" evidence="6">
    <location>
        <begin position="527"/>
        <end position="566"/>
    </location>
</feature>
<dbReference type="InterPro" id="IPR011701">
    <property type="entry name" value="MFS"/>
</dbReference>
<reference evidence="9 10" key="1">
    <citation type="submission" date="2023-03" db="EMBL/GenBank/DDBJ databases">
        <title>Genome sequence of Lichtheimia ornata CBS 291.66.</title>
        <authorList>
            <person name="Mohabir J.T."/>
            <person name="Shea T.P."/>
            <person name="Kurbessoian T."/>
            <person name="Berby B."/>
            <person name="Fontaine J."/>
            <person name="Livny J."/>
            <person name="Gnirke A."/>
            <person name="Stajich J.E."/>
            <person name="Cuomo C.A."/>
        </authorList>
    </citation>
    <scope>NUCLEOTIDE SEQUENCE [LARGE SCALE GENOMIC DNA]</scope>
    <source>
        <strain evidence="9">CBS 291.66</strain>
    </source>
</reference>
<feature type="transmembrane region" description="Helical" evidence="7">
    <location>
        <begin position="33"/>
        <end position="53"/>
    </location>
</feature>
<keyword evidence="2" id="KW-0813">Transport</keyword>
<evidence type="ECO:0000256" key="4">
    <source>
        <dbReference type="ARBA" id="ARBA00022989"/>
    </source>
</evidence>
<feature type="transmembrane region" description="Helical" evidence="7">
    <location>
        <begin position="73"/>
        <end position="93"/>
    </location>
</feature>
<dbReference type="PANTHER" id="PTHR23501:SF191">
    <property type="entry name" value="VACUOLAR BASIC AMINO ACID TRANSPORTER 4"/>
    <property type="match status" value="1"/>
</dbReference>
<evidence type="ECO:0000313" key="10">
    <source>
        <dbReference type="Proteomes" id="UP001234581"/>
    </source>
</evidence>
<dbReference type="GO" id="GO:0005886">
    <property type="term" value="C:plasma membrane"/>
    <property type="evidence" value="ECO:0007669"/>
    <property type="project" value="TreeGrafter"/>
</dbReference>
<feature type="region of interest" description="Disordered" evidence="6">
    <location>
        <begin position="1"/>
        <end position="23"/>
    </location>
</feature>
<feature type="transmembrane region" description="Helical" evidence="7">
    <location>
        <begin position="363"/>
        <end position="382"/>
    </location>
</feature>
<gene>
    <name evidence="9" type="ORF">O0I10_011322</name>
</gene>
<comment type="caution">
    <text evidence="9">The sequence shown here is derived from an EMBL/GenBank/DDBJ whole genome shotgun (WGS) entry which is preliminary data.</text>
</comment>
<dbReference type="AlphaFoldDB" id="A0AAD7UT84"/>
<evidence type="ECO:0000313" key="9">
    <source>
        <dbReference type="EMBL" id="KAJ8653022.1"/>
    </source>
</evidence>
<dbReference type="PROSITE" id="PS50850">
    <property type="entry name" value="MFS"/>
    <property type="match status" value="1"/>
</dbReference>
<evidence type="ECO:0000256" key="7">
    <source>
        <dbReference type="SAM" id="Phobius"/>
    </source>
</evidence>